<dbReference type="Gene3D" id="3.40.630.30">
    <property type="match status" value="1"/>
</dbReference>
<reference evidence="2" key="2">
    <citation type="journal article" date="2016" name="Int. J. Syst. Evol. Microbiol.">
        <title>Lawsonella clevelandensis gen. nov., sp. nov., a new member of the suborder Corynebacterineae isolated from human abscesses.</title>
        <authorList>
            <person name="Bell M.E."/>
            <person name="Bernard K.A."/>
            <person name="Harrington S.M."/>
            <person name="Patel N.B."/>
            <person name="Tucker T.A."/>
            <person name="Metcalfe M.G."/>
            <person name="McQuiston J.R."/>
        </authorList>
    </citation>
    <scope>NUCLEOTIDE SEQUENCE</scope>
    <source>
        <strain evidence="2">X1698</strain>
    </source>
</reference>
<dbReference type="Proteomes" id="UP000068137">
    <property type="component" value="Chromosome"/>
</dbReference>
<keyword evidence="3" id="KW-0808">Transferase</keyword>
<dbReference type="OrthoDB" id="3692150at2"/>
<dbReference type="InterPro" id="IPR000182">
    <property type="entry name" value="GNAT_dom"/>
</dbReference>
<evidence type="ECO:0000313" key="5">
    <source>
        <dbReference type="Proteomes" id="UP000324288"/>
    </source>
</evidence>
<dbReference type="GO" id="GO:0016747">
    <property type="term" value="F:acyltransferase activity, transferring groups other than amino-acyl groups"/>
    <property type="evidence" value="ECO:0007669"/>
    <property type="project" value="InterPro"/>
</dbReference>
<dbReference type="STRING" id="1528099.AL705_07720"/>
<dbReference type="RefSeq" id="WP_053962511.1">
    <property type="nucleotide sequence ID" value="NZ_CAJPTR010000020.1"/>
</dbReference>
<sequence length="203" mass="23260">MTLRATPRVMRLTPALMQARLSDAMDVYLTAMNYGPEWRVLRRDPWEQSILNPEWTAYAAFATHFPQNPLQPPDPLHDTLVGITFGYRGDPRSWWSDKIRQGLERVDYSPASVSALMDNYYELSELHVLPAYQGRGLGRELLSNMLRASAGHHMLLSTPEVPQERNAAWQLYRAMGFRDLLRDFTFPGDQRTFGILVHSAAPE</sequence>
<dbReference type="EMBL" id="LR584267">
    <property type="protein sequence ID" value="VHO01622.1"/>
    <property type="molecule type" value="Genomic_DNA"/>
</dbReference>
<feature type="domain" description="N-acetyltransferase" evidence="1">
    <location>
        <begin position="118"/>
        <end position="178"/>
    </location>
</feature>
<dbReference type="CDD" id="cd04301">
    <property type="entry name" value="NAT_SF"/>
    <property type="match status" value="1"/>
</dbReference>
<dbReference type="InterPro" id="IPR016181">
    <property type="entry name" value="Acyl_CoA_acyltransferase"/>
</dbReference>
<protein>
    <submittedName>
        <fullName evidence="3">N-alpha-acetyltransferase RimI</fullName>
    </submittedName>
</protein>
<evidence type="ECO:0000313" key="2">
    <source>
        <dbReference type="EMBL" id="ALE19430.1"/>
    </source>
</evidence>
<gene>
    <name evidence="3" type="primary">rimI_2</name>
    <name evidence="2" type="ORF">AL705_07720</name>
    <name evidence="3" type="ORF">LC603019_01552</name>
</gene>
<dbReference type="AlphaFoldDB" id="A0A0M3TBT1"/>
<reference evidence="3 5" key="3">
    <citation type="submission" date="2019-04" db="EMBL/GenBank/DDBJ databases">
        <authorList>
            <person name="Seth-Smith MB H."/>
            <person name="Seth-Smith H."/>
        </authorList>
    </citation>
    <scope>NUCLEOTIDE SEQUENCE [LARGE SCALE GENOMIC DNA]</scope>
    <source>
        <strain evidence="3">USB-603019</strain>
    </source>
</reference>
<dbReference type="GeneID" id="84895428"/>
<keyword evidence="5" id="KW-1185">Reference proteome</keyword>
<organism evidence="2 4">
    <name type="scientific">Lawsonella clevelandensis</name>
    <dbReference type="NCBI Taxonomy" id="1528099"/>
    <lineage>
        <taxon>Bacteria</taxon>
        <taxon>Bacillati</taxon>
        <taxon>Actinomycetota</taxon>
        <taxon>Actinomycetes</taxon>
        <taxon>Mycobacteriales</taxon>
        <taxon>Lawsonellaceae</taxon>
        <taxon>Lawsonella</taxon>
    </lineage>
</organism>
<evidence type="ECO:0000259" key="1">
    <source>
        <dbReference type="Pfam" id="PF13508"/>
    </source>
</evidence>
<dbReference type="KEGG" id="cbq:AL705_07720"/>
<reference evidence="2 4" key="1">
    <citation type="journal article" date="2015" name="Genome Announc.">
        <title>Complete Genome Sequences for Two Strains of a Novel Fastidious, Partially Acid-Fast, Gram-Positive Corynebacterineae Bacterium, Derived from Human Clinical Samples.</title>
        <authorList>
            <person name="Nicholson A.C."/>
            <person name="Bell M."/>
            <person name="Humrighouse B.W."/>
            <person name="McQuiston J.R."/>
        </authorList>
    </citation>
    <scope>NUCLEOTIDE SEQUENCE [LARGE SCALE GENOMIC DNA]</scope>
    <source>
        <strain evidence="2 4">X1698</strain>
    </source>
</reference>
<proteinExistence type="predicted"/>
<dbReference type="Pfam" id="PF13508">
    <property type="entry name" value="Acetyltransf_7"/>
    <property type="match status" value="1"/>
</dbReference>
<dbReference type="EMBL" id="CP012390">
    <property type="protein sequence ID" value="ALE19430.1"/>
    <property type="molecule type" value="Genomic_DNA"/>
</dbReference>
<accession>A0A0M3TBT1</accession>
<evidence type="ECO:0000313" key="4">
    <source>
        <dbReference type="Proteomes" id="UP000068137"/>
    </source>
</evidence>
<name>A0A0M3TBT1_9ACTN</name>
<dbReference type="SUPFAM" id="SSF55729">
    <property type="entry name" value="Acyl-CoA N-acyltransferases (Nat)"/>
    <property type="match status" value="1"/>
</dbReference>
<dbReference type="Proteomes" id="UP000324288">
    <property type="component" value="Chromosome"/>
</dbReference>
<evidence type="ECO:0000313" key="3">
    <source>
        <dbReference type="EMBL" id="VHO01622.1"/>
    </source>
</evidence>